<evidence type="ECO:0000256" key="3">
    <source>
        <dbReference type="ARBA" id="ARBA00022670"/>
    </source>
</evidence>
<dbReference type="Gene3D" id="3.40.50.200">
    <property type="entry name" value="Peptidase S8/S53 domain"/>
    <property type="match status" value="1"/>
</dbReference>
<feature type="chain" id="PRO_5037984826" description="Inhibitor I9 domain-containing protein" evidence="8">
    <location>
        <begin position="23"/>
        <end position="225"/>
    </location>
</feature>
<comment type="similarity">
    <text evidence="2">Belongs to the peptidase S8 family.</text>
</comment>
<dbReference type="InterPro" id="IPR037045">
    <property type="entry name" value="S8pro/Inhibitor_I9_sf"/>
</dbReference>
<evidence type="ECO:0000256" key="4">
    <source>
        <dbReference type="ARBA" id="ARBA00022729"/>
    </source>
</evidence>
<keyword evidence="3" id="KW-0645">Protease</keyword>
<evidence type="ECO:0000313" key="11">
    <source>
        <dbReference type="Proteomes" id="UP000813462"/>
    </source>
</evidence>
<evidence type="ECO:0000256" key="5">
    <source>
        <dbReference type="ARBA" id="ARBA00022801"/>
    </source>
</evidence>
<evidence type="ECO:0000256" key="2">
    <source>
        <dbReference type="ARBA" id="ARBA00011073"/>
    </source>
</evidence>
<dbReference type="GO" id="GO:0005576">
    <property type="term" value="C:extracellular region"/>
    <property type="evidence" value="ECO:0007669"/>
    <property type="project" value="UniProtKB-SubCell"/>
</dbReference>
<dbReference type="Proteomes" id="UP000813462">
    <property type="component" value="Unassembled WGS sequence"/>
</dbReference>
<evidence type="ECO:0000259" key="9">
    <source>
        <dbReference type="Pfam" id="PF05922"/>
    </source>
</evidence>
<dbReference type="InterPro" id="IPR010259">
    <property type="entry name" value="S8pro/Inhibitor_I9"/>
</dbReference>
<accession>A0A978UBJ1</accession>
<feature type="signal peptide" evidence="8">
    <location>
        <begin position="1"/>
        <end position="22"/>
    </location>
</feature>
<dbReference type="Pfam" id="PF05922">
    <property type="entry name" value="Inhibitor_I9"/>
    <property type="match status" value="1"/>
</dbReference>
<gene>
    <name evidence="10" type="ORF">FEM48_Zijuj12G0058300</name>
</gene>
<keyword evidence="5" id="KW-0378">Hydrolase</keyword>
<dbReference type="FunFam" id="3.30.70.80:FF:000002">
    <property type="entry name" value="Subtilisin-like protease SBT5.3"/>
    <property type="match status" value="1"/>
</dbReference>
<evidence type="ECO:0000256" key="6">
    <source>
        <dbReference type="ARBA" id="ARBA00022825"/>
    </source>
</evidence>
<comment type="caution">
    <text evidence="10">The sequence shown here is derived from an EMBL/GenBank/DDBJ whole genome shotgun (WGS) entry which is preliminary data.</text>
</comment>
<evidence type="ECO:0000256" key="8">
    <source>
        <dbReference type="SAM" id="SignalP"/>
    </source>
</evidence>
<dbReference type="InterPro" id="IPR045051">
    <property type="entry name" value="SBT"/>
</dbReference>
<dbReference type="Gene3D" id="3.30.70.80">
    <property type="entry name" value="Peptidase S8 propeptide/proteinase inhibitor I9"/>
    <property type="match status" value="1"/>
</dbReference>
<name>A0A978UBJ1_ZIZJJ</name>
<evidence type="ECO:0000256" key="7">
    <source>
        <dbReference type="SAM" id="MobiDB-lite"/>
    </source>
</evidence>
<dbReference type="GO" id="GO:0006508">
    <property type="term" value="P:proteolysis"/>
    <property type="evidence" value="ECO:0007669"/>
    <property type="project" value="UniProtKB-KW"/>
</dbReference>
<keyword evidence="6" id="KW-0720">Serine protease</keyword>
<proteinExistence type="inferred from homology"/>
<feature type="region of interest" description="Disordered" evidence="7">
    <location>
        <begin position="159"/>
        <end position="183"/>
    </location>
</feature>
<evidence type="ECO:0000256" key="1">
    <source>
        <dbReference type="ARBA" id="ARBA00004613"/>
    </source>
</evidence>
<comment type="subcellular location">
    <subcellularLocation>
        <location evidence="1">Secreted</location>
    </subcellularLocation>
</comment>
<sequence>MSKSILVIFFIYIYFIVGLVYGQDDHERKTYIVYMGELPEAGTSVVDSHHKLLLAAIGDEKIARESKIHSYGKSFNGFAARLLPHEAKKLLDEKSVISVFPNQRRNLHTTRSWDYLGLPLKLGMNSLVESNLIVGVLDTGCKVVGAKYFRLDSHNDGDEALTPADEDGHGSHTSSTAAGGKSINTFSPKKAMYPLTDGTHAASANGSIYGNARQELYNLLLLFLK</sequence>
<feature type="domain" description="Inhibitor I9" evidence="9">
    <location>
        <begin position="30"/>
        <end position="108"/>
    </location>
</feature>
<dbReference type="AlphaFoldDB" id="A0A978UBJ1"/>
<evidence type="ECO:0000313" key="10">
    <source>
        <dbReference type="EMBL" id="KAH7512134.1"/>
    </source>
</evidence>
<feature type="compositionally biased region" description="Polar residues" evidence="7">
    <location>
        <begin position="171"/>
        <end position="183"/>
    </location>
</feature>
<dbReference type="GO" id="GO:0004252">
    <property type="term" value="F:serine-type endopeptidase activity"/>
    <property type="evidence" value="ECO:0007669"/>
    <property type="project" value="InterPro"/>
</dbReference>
<dbReference type="EMBL" id="JAEACU010000012">
    <property type="protein sequence ID" value="KAH7512134.1"/>
    <property type="molecule type" value="Genomic_DNA"/>
</dbReference>
<dbReference type="InterPro" id="IPR036852">
    <property type="entry name" value="Peptidase_S8/S53_dom_sf"/>
</dbReference>
<protein>
    <recommendedName>
        <fullName evidence="9">Inhibitor I9 domain-containing protein</fullName>
    </recommendedName>
</protein>
<keyword evidence="4 8" id="KW-0732">Signal</keyword>
<reference evidence="10" key="1">
    <citation type="journal article" date="2021" name="Front. Plant Sci.">
        <title>Chromosome-Scale Genome Assembly for Chinese Sour Jujube and Insights Into Its Genome Evolution and Domestication Signature.</title>
        <authorList>
            <person name="Shen L.-Y."/>
            <person name="Luo H."/>
            <person name="Wang X.-L."/>
            <person name="Wang X.-M."/>
            <person name="Qiu X.-J."/>
            <person name="Liu H."/>
            <person name="Zhou S.-S."/>
            <person name="Jia K.-H."/>
            <person name="Nie S."/>
            <person name="Bao Y.-T."/>
            <person name="Zhang R.-G."/>
            <person name="Yun Q.-Z."/>
            <person name="Chai Y.-H."/>
            <person name="Lu J.-Y."/>
            <person name="Li Y."/>
            <person name="Zhao S.-W."/>
            <person name="Mao J.-F."/>
            <person name="Jia S.-G."/>
            <person name="Mao Y.-M."/>
        </authorList>
    </citation>
    <scope>NUCLEOTIDE SEQUENCE</scope>
    <source>
        <strain evidence="10">AT0</strain>
        <tissue evidence="10">Leaf</tissue>
    </source>
</reference>
<dbReference type="PANTHER" id="PTHR10795">
    <property type="entry name" value="PROPROTEIN CONVERTASE SUBTILISIN/KEXIN"/>
    <property type="match status" value="1"/>
</dbReference>
<dbReference type="SUPFAM" id="SSF52743">
    <property type="entry name" value="Subtilisin-like"/>
    <property type="match status" value="1"/>
</dbReference>
<organism evidence="10 11">
    <name type="scientific">Ziziphus jujuba var. spinosa</name>
    <dbReference type="NCBI Taxonomy" id="714518"/>
    <lineage>
        <taxon>Eukaryota</taxon>
        <taxon>Viridiplantae</taxon>
        <taxon>Streptophyta</taxon>
        <taxon>Embryophyta</taxon>
        <taxon>Tracheophyta</taxon>
        <taxon>Spermatophyta</taxon>
        <taxon>Magnoliopsida</taxon>
        <taxon>eudicotyledons</taxon>
        <taxon>Gunneridae</taxon>
        <taxon>Pentapetalae</taxon>
        <taxon>rosids</taxon>
        <taxon>fabids</taxon>
        <taxon>Rosales</taxon>
        <taxon>Rhamnaceae</taxon>
        <taxon>Paliureae</taxon>
        <taxon>Ziziphus</taxon>
    </lineage>
</organism>